<dbReference type="EC" id="2.3.1.48" evidence="2"/>
<dbReference type="GO" id="GO:0006974">
    <property type="term" value="P:DNA damage response"/>
    <property type="evidence" value="ECO:0007669"/>
    <property type="project" value="UniProtKB-KW"/>
</dbReference>
<reference evidence="10" key="2">
    <citation type="submission" date="2021-01" db="EMBL/GenBank/DDBJ databases">
        <authorList>
            <person name="Schikora-Tamarit M.A."/>
        </authorList>
    </citation>
    <scope>NUCLEOTIDE SEQUENCE</scope>
    <source>
        <strain evidence="10">CBS6075</strain>
    </source>
</reference>
<dbReference type="PANTHER" id="PTHR31571">
    <property type="entry name" value="ALTERED INHERITANCE OF MITOCHONDRIA PROTEIN 6"/>
    <property type="match status" value="1"/>
</dbReference>
<keyword evidence="7" id="KW-0804">Transcription</keyword>
<comment type="subcellular location">
    <subcellularLocation>
        <location evidence="1">Nucleus</location>
    </subcellularLocation>
</comment>
<dbReference type="InterPro" id="IPR051236">
    <property type="entry name" value="HAT_RTT109-like"/>
</dbReference>
<dbReference type="PANTHER" id="PTHR31571:SF2">
    <property type="entry name" value="HISTONE ACETYLTRANSFERASE RTT109"/>
    <property type="match status" value="1"/>
</dbReference>
<keyword evidence="5" id="KW-0007">Acetylation</keyword>
<dbReference type="OrthoDB" id="3361892at2759"/>
<accession>A0A9P8P5B7</accession>
<name>A0A9P8P5B7_9ASCO</name>
<evidence type="ECO:0000313" key="10">
    <source>
        <dbReference type="EMBL" id="KAH3665788.1"/>
    </source>
</evidence>
<evidence type="ECO:0000256" key="8">
    <source>
        <dbReference type="ARBA" id="ARBA00023242"/>
    </source>
</evidence>
<dbReference type="InterPro" id="IPR016849">
    <property type="entry name" value="Rtt109"/>
</dbReference>
<evidence type="ECO:0000256" key="1">
    <source>
        <dbReference type="ARBA" id="ARBA00004123"/>
    </source>
</evidence>
<comment type="catalytic activity">
    <reaction evidence="9">
        <text>L-lysyl-[histone] + acetyl-CoA = N(6)-acetyl-L-lysyl-[histone] + CoA + H(+)</text>
        <dbReference type="Rhea" id="RHEA:21992"/>
        <dbReference type="Rhea" id="RHEA-COMP:9845"/>
        <dbReference type="Rhea" id="RHEA-COMP:11338"/>
        <dbReference type="ChEBI" id="CHEBI:15378"/>
        <dbReference type="ChEBI" id="CHEBI:29969"/>
        <dbReference type="ChEBI" id="CHEBI:57287"/>
        <dbReference type="ChEBI" id="CHEBI:57288"/>
        <dbReference type="ChEBI" id="CHEBI:61930"/>
        <dbReference type="EC" id="2.3.1.48"/>
    </reaction>
    <physiologicalReaction direction="left-to-right" evidence="9">
        <dbReference type="Rhea" id="RHEA:21993"/>
    </physiologicalReaction>
</comment>
<evidence type="ECO:0000256" key="4">
    <source>
        <dbReference type="ARBA" id="ARBA00022763"/>
    </source>
</evidence>
<evidence type="ECO:0000313" key="11">
    <source>
        <dbReference type="Proteomes" id="UP000769157"/>
    </source>
</evidence>
<evidence type="ECO:0000256" key="6">
    <source>
        <dbReference type="ARBA" id="ARBA00023015"/>
    </source>
</evidence>
<dbReference type="AlphaFoldDB" id="A0A9P8P5B7"/>
<keyword evidence="4" id="KW-0227">DNA damage</keyword>
<organism evidence="10 11">
    <name type="scientific">Ogataea philodendri</name>
    <dbReference type="NCBI Taxonomy" id="1378263"/>
    <lineage>
        <taxon>Eukaryota</taxon>
        <taxon>Fungi</taxon>
        <taxon>Dikarya</taxon>
        <taxon>Ascomycota</taxon>
        <taxon>Saccharomycotina</taxon>
        <taxon>Pichiomycetes</taxon>
        <taxon>Pichiales</taxon>
        <taxon>Pichiaceae</taxon>
        <taxon>Ogataea</taxon>
    </lineage>
</organism>
<keyword evidence="3" id="KW-0808">Transferase</keyword>
<keyword evidence="11" id="KW-1185">Reference proteome</keyword>
<dbReference type="InterPro" id="IPR013178">
    <property type="entry name" value="Histone_AcTrfase_Rtt109/CBP"/>
</dbReference>
<dbReference type="GO" id="GO:0032931">
    <property type="term" value="F:histone H3K56 acetyltransferase activity"/>
    <property type="evidence" value="ECO:0007669"/>
    <property type="project" value="TreeGrafter"/>
</dbReference>
<sequence length="416" mass="48190">MVSLAQLLEPELPLGQQFTLSNIHTVPKLSKPLVQKPERPETVKIIHLITLFHNEVSVLAAEIYVYLTLDKTLKRTIYVSKVDTTGLSNIRVGRVIQKILHWIFGYPIKRYLKELRVKKHYETILKEHAPFKSPLQRSLHILIERAKGDKNYGIPRMIDSETYKVPDAFLVMNNNQIVTELVLFTRAEHEYLFPNSHKNSGKHMLDDGQLLKWWLKTINSAIKESFETSEQYVNVLNSEPREIARFFPGQDWKIGSIYSKQEHLDNLAVYNVPLLPDDPKGRFLEHLVVENRIKSVNLKQFWTELAIRQEFRLGRIVGLISVEGISKSPEIEDGDIVKRRDFETTRKILTETDYNDAEEVKTVLERLQDLELHFEKLTGKYYASTNSATNTDSLKRPVADLNMLVKRKKSTTKSVS</sequence>
<dbReference type="GO" id="GO:0006355">
    <property type="term" value="P:regulation of DNA-templated transcription"/>
    <property type="evidence" value="ECO:0007669"/>
    <property type="project" value="InterPro"/>
</dbReference>
<evidence type="ECO:0000256" key="7">
    <source>
        <dbReference type="ARBA" id="ARBA00023163"/>
    </source>
</evidence>
<dbReference type="PROSITE" id="PS51728">
    <property type="entry name" value="RTT109_HAT"/>
    <property type="match status" value="1"/>
</dbReference>
<dbReference type="Proteomes" id="UP000769157">
    <property type="component" value="Unassembled WGS sequence"/>
</dbReference>
<dbReference type="Pfam" id="PF08214">
    <property type="entry name" value="HAT_KAT11"/>
    <property type="match status" value="1"/>
</dbReference>
<keyword evidence="8" id="KW-0539">Nucleus</keyword>
<evidence type="ECO:0000256" key="5">
    <source>
        <dbReference type="ARBA" id="ARBA00022990"/>
    </source>
</evidence>
<evidence type="ECO:0000256" key="9">
    <source>
        <dbReference type="ARBA" id="ARBA00048940"/>
    </source>
</evidence>
<keyword evidence="6" id="KW-0805">Transcription regulation</keyword>
<dbReference type="EMBL" id="JAEUBE010000295">
    <property type="protein sequence ID" value="KAH3665788.1"/>
    <property type="molecule type" value="Genomic_DNA"/>
</dbReference>
<dbReference type="GeneID" id="70235941"/>
<proteinExistence type="predicted"/>
<dbReference type="GO" id="GO:0005634">
    <property type="term" value="C:nucleus"/>
    <property type="evidence" value="ECO:0007669"/>
    <property type="project" value="UniProtKB-SubCell"/>
</dbReference>
<reference evidence="10" key="1">
    <citation type="journal article" date="2021" name="Open Biol.">
        <title>Shared evolutionary footprints suggest mitochondrial oxidative damage underlies multiple complex I losses in fungi.</title>
        <authorList>
            <person name="Schikora-Tamarit M.A."/>
            <person name="Marcet-Houben M."/>
            <person name="Nosek J."/>
            <person name="Gabaldon T."/>
        </authorList>
    </citation>
    <scope>NUCLEOTIDE SEQUENCE</scope>
    <source>
        <strain evidence="10">CBS6075</strain>
    </source>
</reference>
<evidence type="ECO:0000256" key="2">
    <source>
        <dbReference type="ARBA" id="ARBA00013184"/>
    </source>
</evidence>
<comment type="caution">
    <text evidence="10">The sequence shown here is derived from an EMBL/GenBank/DDBJ whole genome shotgun (WGS) entry which is preliminary data.</text>
</comment>
<evidence type="ECO:0000256" key="3">
    <source>
        <dbReference type="ARBA" id="ARBA00022679"/>
    </source>
</evidence>
<gene>
    <name evidence="10" type="ORF">OGAPHI_003976</name>
</gene>
<protein>
    <recommendedName>
        <fullName evidence="2">histone acetyltransferase</fullName>
        <ecNumber evidence="2">2.3.1.48</ecNumber>
    </recommendedName>
</protein>
<dbReference type="SMART" id="SM01250">
    <property type="entry name" value="KAT11"/>
    <property type="match status" value="1"/>
</dbReference>
<dbReference type="RefSeq" id="XP_046060992.1">
    <property type="nucleotide sequence ID" value="XM_046205004.1"/>
</dbReference>